<dbReference type="InterPro" id="IPR009675">
    <property type="entry name" value="TPX2_fam"/>
</dbReference>
<reference evidence="3" key="1">
    <citation type="submission" date="2022-12" db="EMBL/GenBank/DDBJ databases">
        <title>Draft genome assemblies for two species of Escallonia (Escalloniales).</title>
        <authorList>
            <person name="Chanderbali A."/>
            <person name="Dervinis C."/>
            <person name="Anghel I."/>
            <person name="Soltis D."/>
            <person name="Soltis P."/>
            <person name="Zapata F."/>
        </authorList>
    </citation>
    <scope>NUCLEOTIDE SEQUENCE</scope>
    <source>
        <strain evidence="3">UCBG92.1500</strain>
        <tissue evidence="3">Leaf</tissue>
    </source>
</reference>
<protein>
    <recommendedName>
        <fullName evidence="2">TPX2 central domain-containing protein</fullName>
    </recommendedName>
</protein>
<dbReference type="GO" id="GO:0005819">
    <property type="term" value="C:spindle"/>
    <property type="evidence" value="ECO:0007669"/>
    <property type="project" value="InterPro"/>
</dbReference>
<dbReference type="Pfam" id="PF12214">
    <property type="entry name" value="TPX2_importin"/>
    <property type="match status" value="1"/>
</dbReference>
<evidence type="ECO:0000259" key="2">
    <source>
        <dbReference type="Pfam" id="PF12214"/>
    </source>
</evidence>
<evidence type="ECO:0000313" key="3">
    <source>
        <dbReference type="EMBL" id="KAK2989143.1"/>
    </source>
</evidence>
<dbReference type="InterPro" id="IPR027330">
    <property type="entry name" value="TPX2_central_dom"/>
</dbReference>
<dbReference type="GO" id="GO:0030295">
    <property type="term" value="F:protein kinase activator activity"/>
    <property type="evidence" value="ECO:0007669"/>
    <property type="project" value="TreeGrafter"/>
</dbReference>
<feature type="region of interest" description="Disordered" evidence="1">
    <location>
        <begin position="233"/>
        <end position="255"/>
    </location>
</feature>
<name>A0AA88UPY0_9ASTE</name>
<sequence>MDEEMEDMMTFTVVEIDLDYEFEAARYFDFSREESPAEAREAEVWFDTAVSCPPSPFVKKLLLGENTQLGNVNTSPKSNGLESMTLPVIDSDTGFGHEHSTMDVSNRGLSFYNHMMNDNLKAKTKSNMKPSSSRPSTLMKPTASQLAKQNRPRQVIDSRSEKSENNEKSSNNSSGIESQAAKRQKLEGGQLRKVAMNQQINLVHKAPKKDGTLDGICSHAKLGLTIPREPDLETAHRAQRMRPKSSRERQPVTSTARPFRALPLNRKILEAPSLLLPKRSTPRLPEFQEFHLKTLERAMQHTSAASSATVQTNNIKVLRKPSSVSVAECSNRESSRPKAVDTPKQEGCEAMHKFRALPLNKKEFNFHTEKKVRHDPPVELFNKGSKENRLGSFQEGSEHYWPEMYIVQYDINLRFVIVEDGCEKVVLFLVHTRSPYYASVSYDLFITVPRNRAMKKQVLDKPSNSPYIVSQAMLAADGAAINMEYTGCSSLGSASLVGNL</sequence>
<accession>A0AA88UPY0</accession>
<evidence type="ECO:0000256" key="1">
    <source>
        <dbReference type="SAM" id="MobiDB-lite"/>
    </source>
</evidence>
<dbReference type="GO" id="GO:0005880">
    <property type="term" value="C:nuclear microtubule"/>
    <property type="evidence" value="ECO:0007669"/>
    <property type="project" value="TreeGrafter"/>
</dbReference>
<dbReference type="Proteomes" id="UP001187471">
    <property type="component" value="Unassembled WGS sequence"/>
</dbReference>
<gene>
    <name evidence="3" type="ORF">RJ640_027217</name>
</gene>
<evidence type="ECO:0000313" key="4">
    <source>
        <dbReference type="Proteomes" id="UP001187471"/>
    </source>
</evidence>
<feature type="region of interest" description="Disordered" evidence="1">
    <location>
        <begin position="122"/>
        <end position="185"/>
    </location>
</feature>
<keyword evidence="4" id="KW-1185">Reference proteome</keyword>
<comment type="caution">
    <text evidence="3">The sequence shown here is derived from an EMBL/GenBank/DDBJ whole genome shotgun (WGS) entry which is preliminary data.</text>
</comment>
<feature type="domain" description="TPX2 central" evidence="2">
    <location>
        <begin position="224"/>
        <end position="366"/>
    </location>
</feature>
<feature type="compositionally biased region" description="Basic and acidic residues" evidence="1">
    <location>
        <begin position="154"/>
        <end position="167"/>
    </location>
</feature>
<dbReference type="PANTHER" id="PTHR14326:SF15">
    <property type="entry name" value="OS06G0130200 PROTEIN"/>
    <property type="match status" value="1"/>
</dbReference>
<dbReference type="EMBL" id="JAVXUO010000783">
    <property type="protein sequence ID" value="KAK2989143.1"/>
    <property type="molecule type" value="Genomic_DNA"/>
</dbReference>
<dbReference type="PANTHER" id="PTHR14326">
    <property type="entry name" value="TARGETING PROTEIN FOR XKLP2"/>
    <property type="match status" value="1"/>
</dbReference>
<dbReference type="GO" id="GO:0090307">
    <property type="term" value="P:mitotic spindle assembly"/>
    <property type="evidence" value="ECO:0007669"/>
    <property type="project" value="TreeGrafter"/>
</dbReference>
<dbReference type="GO" id="GO:0008017">
    <property type="term" value="F:microtubule binding"/>
    <property type="evidence" value="ECO:0007669"/>
    <property type="project" value="TreeGrafter"/>
</dbReference>
<dbReference type="GO" id="GO:0060236">
    <property type="term" value="P:regulation of mitotic spindle organization"/>
    <property type="evidence" value="ECO:0007669"/>
    <property type="project" value="InterPro"/>
</dbReference>
<dbReference type="AlphaFoldDB" id="A0AA88UPY0"/>
<proteinExistence type="predicted"/>
<organism evidence="3 4">
    <name type="scientific">Escallonia rubra</name>
    <dbReference type="NCBI Taxonomy" id="112253"/>
    <lineage>
        <taxon>Eukaryota</taxon>
        <taxon>Viridiplantae</taxon>
        <taxon>Streptophyta</taxon>
        <taxon>Embryophyta</taxon>
        <taxon>Tracheophyta</taxon>
        <taxon>Spermatophyta</taxon>
        <taxon>Magnoliopsida</taxon>
        <taxon>eudicotyledons</taxon>
        <taxon>Gunneridae</taxon>
        <taxon>Pentapetalae</taxon>
        <taxon>asterids</taxon>
        <taxon>campanulids</taxon>
        <taxon>Escalloniales</taxon>
        <taxon>Escalloniaceae</taxon>
        <taxon>Escallonia</taxon>
    </lineage>
</organism>
<feature type="compositionally biased region" description="Polar residues" evidence="1">
    <location>
        <begin position="125"/>
        <end position="136"/>
    </location>
</feature>
<feature type="compositionally biased region" description="Low complexity" evidence="1">
    <location>
        <begin position="168"/>
        <end position="178"/>
    </location>
</feature>